<evidence type="ECO:0000313" key="2">
    <source>
        <dbReference type="Proteomes" id="UP000178372"/>
    </source>
</evidence>
<sequence length="106" mass="12553">MMYYDYIIMLQTKIHSRSDETIRTQITLTRELKKLVDQQTSLTGESMSQYLRRAALLRLHLEQSEKTSLKELASKIIGSINLKTHPNWKSKASVQTWSRKIRENWQ</sequence>
<comment type="caution">
    <text evidence="1">The sequence shown here is derived from an EMBL/GenBank/DDBJ whole genome shotgun (WGS) entry which is preliminary data.</text>
</comment>
<dbReference type="AlphaFoldDB" id="A0A1F7GAU8"/>
<evidence type="ECO:0000313" key="1">
    <source>
        <dbReference type="EMBL" id="OGK16008.1"/>
    </source>
</evidence>
<dbReference type="Proteomes" id="UP000178372">
    <property type="component" value="Unassembled WGS sequence"/>
</dbReference>
<dbReference type="EMBL" id="MFZF01000022">
    <property type="protein sequence ID" value="OGK16008.1"/>
    <property type="molecule type" value="Genomic_DNA"/>
</dbReference>
<organism evidence="1 2">
    <name type="scientific">Candidatus Roizmanbacteria bacterium RIFCSPHIGHO2_01_FULL_39_12b</name>
    <dbReference type="NCBI Taxonomy" id="1802030"/>
    <lineage>
        <taxon>Bacteria</taxon>
        <taxon>Candidatus Roizmaniibacteriota</taxon>
    </lineage>
</organism>
<gene>
    <name evidence="1" type="ORF">A2690_00960</name>
</gene>
<reference evidence="1 2" key="1">
    <citation type="journal article" date="2016" name="Nat. Commun.">
        <title>Thousands of microbial genomes shed light on interconnected biogeochemical processes in an aquifer system.</title>
        <authorList>
            <person name="Anantharaman K."/>
            <person name="Brown C.T."/>
            <person name="Hug L.A."/>
            <person name="Sharon I."/>
            <person name="Castelle C.J."/>
            <person name="Probst A.J."/>
            <person name="Thomas B.C."/>
            <person name="Singh A."/>
            <person name="Wilkins M.J."/>
            <person name="Karaoz U."/>
            <person name="Brodie E.L."/>
            <person name="Williams K.H."/>
            <person name="Hubbard S.S."/>
            <person name="Banfield J.F."/>
        </authorList>
    </citation>
    <scope>NUCLEOTIDE SEQUENCE [LARGE SCALE GENOMIC DNA]</scope>
</reference>
<protein>
    <submittedName>
        <fullName evidence="1">Uncharacterized protein</fullName>
    </submittedName>
</protein>
<name>A0A1F7GAU8_9BACT</name>
<accession>A0A1F7GAU8</accession>
<proteinExistence type="predicted"/>